<evidence type="ECO:0000313" key="13">
    <source>
        <dbReference type="EMBL" id="KAJ3663042.1"/>
    </source>
</evidence>
<evidence type="ECO:0000256" key="10">
    <source>
        <dbReference type="SAM" id="Coils"/>
    </source>
</evidence>
<keyword evidence="10" id="KW-0175">Coiled coil</keyword>
<evidence type="ECO:0000313" key="14">
    <source>
        <dbReference type="Proteomes" id="UP001168821"/>
    </source>
</evidence>
<dbReference type="PANTHER" id="PTHR47972:SF45">
    <property type="entry name" value="PROTEIN CLARET SEGREGATIONAL"/>
    <property type="match status" value="1"/>
</dbReference>
<evidence type="ECO:0000256" key="11">
    <source>
        <dbReference type="SAM" id="MobiDB-lite"/>
    </source>
</evidence>
<keyword evidence="7" id="KW-0206">Cytoskeleton</keyword>
<dbReference type="EMBL" id="JALNTZ010000002">
    <property type="protein sequence ID" value="KAJ3663042.1"/>
    <property type="molecule type" value="Genomic_DNA"/>
</dbReference>
<dbReference type="Gene3D" id="3.40.850.10">
    <property type="entry name" value="Kinesin motor domain"/>
    <property type="match status" value="1"/>
</dbReference>
<feature type="region of interest" description="Disordered" evidence="11">
    <location>
        <begin position="80"/>
        <end position="109"/>
    </location>
</feature>
<evidence type="ECO:0000256" key="6">
    <source>
        <dbReference type="ARBA" id="ARBA00023175"/>
    </source>
</evidence>
<sequence length="675" mass="76452">MDSRIPKSFLKPPTRIVKADINPKFLATISENKPFGPAASATGLKQPALASKVQPRPMLRRRSKSASDLLALQSKPITIGKMMPSKVASTKPAQKRPALQKNDDENKPKVAKVKIPSWDYKSRFLELQKKYTVELEDNKTLKSKVANVPQLEEEVEGLRTENQRNLQKIEVIQENEEKLQDRLKSVSKENVSLIEAVVKHRKEYQGLADSYKSLQKEHNILIEAEKESKQKAEDLFNENLALKTKLSQQETACRLHSEAYNKLEEESKEYLRKISSTENMLQESTSNNIRLENRCQQLENLTSKLKQDLEEHDTLRRSLHNTIQDMKGNIRVFCRVRPPVTSEETERQLCAIFFPNETSLEIRKARESVSVISGKPVDLKQEFSFDKVFPPEANQAEVFEELAQLVQSALDGYHVCVFAYGQTGSGKTYTMQGSSNDFGMIPRTVDLIFKKIEKLSTSDWTYTVSASFLEIYNENIRDLLVPNSTHNYEVHYNEGRGVTVTNLEIVPISSAEELKVVMEEAQKNRAVAATNFNEHSSRSHAITKIHLEGYNAETKAKYSGSINLVDLAGSESARTSGPERLNETKNINKSLSTLGNVMLALHNKDQHIPYRNSKLTFLLQSCLGGNSKTLMLVNISPFEECFLESIHSLRFASKVKEIKTVAKKNKTYCTMPPPK</sequence>
<dbReference type="PANTHER" id="PTHR47972">
    <property type="entry name" value="KINESIN-LIKE PROTEIN KLP-3"/>
    <property type="match status" value="1"/>
</dbReference>
<proteinExistence type="inferred from homology"/>
<reference evidence="13" key="1">
    <citation type="journal article" date="2023" name="G3 (Bethesda)">
        <title>Whole genome assemblies of Zophobas morio and Tenebrio molitor.</title>
        <authorList>
            <person name="Kaur S."/>
            <person name="Stinson S.A."/>
            <person name="diCenzo G.C."/>
        </authorList>
    </citation>
    <scope>NUCLEOTIDE SEQUENCE</scope>
    <source>
        <strain evidence="13">QUZm001</strain>
    </source>
</reference>
<dbReference type="InterPro" id="IPR027640">
    <property type="entry name" value="Kinesin-like_fam"/>
</dbReference>
<dbReference type="SMART" id="SM00129">
    <property type="entry name" value="KISc"/>
    <property type="match status" value="1"/>
</dbReference>
<dbReference type="InterPro" id="IPR001752">
    <property type="entry name" value="Kinesin_motor_dom"/>
</dbReference>
<dbReference type="PRINTS" id="PR00380">
    <property type="entry name" value="KINESINHEAVY"/>
</dbReference>
<dbReference type="InterPro" id="IPR027417">
    <property type="entry name" value="P-loop_NTPase"/>
</dbReference>
<dbReference type="PROSITE" id="PS50067">
    <property type="entry name" value="KINESIN_MOTOR_2"/>
    <property type="match status" value="1"/>
</dbReference>
<dbReference type="AlphaFoldDB" id="A0AA38IZJ0"/>
<dbReference type="GO" id="GO:0003777">
    <property type="term" value="F:microtubule motor activity"/>
    <property type="evidence" value="ECO:0007669"/>
    <property type="project" value="InterPro"/>
</dbReference>
<keyword evidence="7" id="KW-0963">Cytoplasm</keyword>
<evidence type="ECO:0000256" key="2">
    <source>
        <dbReference type="ARBA" id="ARBA00010899"/>
    </source>
</evidence>
<keyword evidence="3 9" id="KW-0493">Microtubule</keyword>
<evidence type="ECO:0000256" key="9">
    <source>
        <dbReference type="RuleBase" id="RU000394"/>
    </source>
</evidence>
<keyword evidence="5 8" id="KW-0067">ATP-binding</keyword>
<dbReference type="GO" id="GO:0008017">
    <property type="term" value="F:microtubule binding"/>
    <property type="evidence" value="ECO:0007669"/>
    <property type="project" value="InterPro"/>
</dbReference>
<dbReference type="InterPro" id="IPR036961">
    <property type="entry name" value="Kinesin_motor_dom_sf"/>
</dbReference>
<feature type="coiled-coil region" evidence="10">
    <location>
        <begin position="141"/>
        <end position="217"/>
    </location>
</feature>
<evidence type="ECO:0000256" key="1">
    <source>
        <dbReference type="ARBA" id="ARBA00004245"/>
    </source>
</evidence>
<dbReference type="GO" id="GO:0005874">
    <property type="term" value="C:microtubule"/>
    <property type="evidence" value="ECO:0007669"/>
    <property type="project" value="UniProtKB-KW"/>
</dbReference>
<dbReference type="InterPro" id="IPR019821">
    <property type="entry name" value="Kinesin_motor_CS"/>
</dbReference>
<dbReference type="PROSITE" id="PS00411">
    <property type="entry name" value="KINESIN_MOTOR_1"/>
    <property type="match status" value="1"/>
</dbReference>
<comment type="caution">
    <text evidence="13">The sequence shown here is derived from an EMBL/GenBank/DDBJ whole genome shotgun (WGS) entry which is preliminary data.</text>
</comment>
<gene>
    <name evidence="13" type="ORF">Zmor_007351</name>
</gene>
<evidence type="ECO:0000256" key="8">
    <source>
        <dbReference type="PROSITE-ProRule" id="PRU00283"/>
    </source>
</evidence>
<evidence type="ECO:0000256" key="3">
    <source>
        <dbReference type="ARBA" id="ARBA00022701"/>
    </source>
</evidence>
<dbReference type="Proteomes" id="UP001168821">
    <property type="component" value="Unassembled WGS sequence"/>
</dbReference>
<dbReference type="SUPFAM" id="SSF52540">
    <property type="entry name" value="P-loop containing nucleoside triphosphate hydrolases"/>
    <property type="match status" value="1"/>
</dbReference>
<comment type="subcellular location">
    <subcellularLocation>
        <location evidence="1">Cytoplasm</location>
        <location evidence="1">Cytoskeleton</location>
    </subcellularLocation>
</comment>
<feature type="domain" description="Kinesin motor" evidence="12">
    <location>
        <begin position="329"/>
        <end position="658"/>
    </location>
</feature>
<feature type="coiled-coil region" evidence="10">
    <location>
        <begin position="246"/>
        <end position="318"/>
    </location>
</feature>
<feature type="binding site" evidence="8">
    <location>
        <begin position="421"/>
        <end position="428"/>
    </location>
    <ligand>
        <name>ATP</name>
        <dbReference type="ChEBI" id="CHEBI:30616"/>
    </ligand>
</feature>
<comment type="similarity">
    <text evidence="2">Belongs to the TRAFAC class myosin-kinesin ATPase superfamily. Kinesin family. KIN-14 subfamily.</text>
</comment>
<evidence type="ECO:0000259" key="12">
    <source>
        <dbReference type="PROSITE" id="PS50067"/>
    </source>
</evidence>
<dbReference type="CDD" id="cd01366">
    <property type="entry name" value="KISc_C_terminal"/>
    <property type="match status" value="1"/>
</dbReference>
<organism evidence="13 14">
    <name type="scientific">Zophobas morio</name>
    <dbReference type="NCBI Taxonomy" id="2755281"/>
    <lineage>
        <taxon>Eukaryota</taxon>
        <taxon>Metazoa</taxon>
        <taxon>Ecdysozoa</taxon>
        <taxon>Arthropoda</taxon>
        <taxon>Hexapoda</taxon>
        <taxon>Insecta</taxon>
        <taxon>Pterygota</taxon>
        <taxon>Neoptera</taxon>
        <taxon>Endopterygota</taxon>
        <taxon>Coleoptera</taxon>
        <taxon>Polyphaga</taxon>
        <taxon>Cucujiformia</taxon>
        <taxon>Tenebrionidae</taxon>
        <taxon>Zophobas</taxon>
    </lineage>
</organism>
<dbReference type="GO" id="GO:0005524">
    <property type="term" value="F:ATP binding"/>
    <property type="evidence" value="ECO:0007669"/>
    <property type="project" value="UniProtKB-UniRule"/>
</dbReference>
<keyword evidence="6 8" id="KW-0505">Motor protein</keyword>
<keyword evidence="14" id="KW-1185">Reference proteome</keyword>
<evidence type="ECO:0000256" key="4">
    <source>
        <dbReference type="ARBA" id="ARBA00022741"/>
    </source>
</evidence>
<accession>A0AA38IZJ0</accession>
<keyword evidence="4 8" id="KW-0547">Nucleotide-binding</keyword>
<evidence type="ECO:0000256" key="5">
    <source>
        <dbReference type="ARBA" id="ARBA00022840"/>
    </source>
</evidence>
<evidence type="ECO:0000256" key="7">
    <source>
        <dbReference type="ARBA" id="ARBA00023212"/>
    </source>
</evidence>
<dbReference type="Pfam" id="PF00225">
    <property type="entry name" value="Kinesin"/>
    <property type="match status" value="1"/>
</dbReference>
<name>A0AA38IZJ0_9CUCU</name>
<protein>
    <recommendedName>
        <fullName evidence="9">Kinesin-like protein</fullName>
    </recommendedName>
</protein>
<dbReference type="GO" id="GO:0007018">
    <property type="term" value="P:microtubule-based movement"/>
    <property type="evidence" value="ECO:0007669"/>
    <property type="project" value="InterPro"/>
</dbReference>
<feature type="region of interest" description="Disordered" evidence="11">
    <location>
        <begin position="36"/>
        <end position="67"/>
    </location>
</feature>